<proteinExistence type="predicted"/>
<dbReference type="PANTHER" id="PTHR47027:SF20">
    <property type="entry name" value="REVERSE TRANSCRIPTASE-LIKE PROTEIN WITH RNA-DIRECTED DNA POLYMERASE DOMAIN"/>
    <property type="match status" value="1"/>
</dbReference>
<dbReference type="Proteomes" id="UP000025227">
    <property type="component" value="Unplaced"/>
</dbReference>
<name>A0A7I4Y986_HAECO</name>
<dbReference type="WBParaSite" id="HCON_00071750-00001">
    <property type="protein sequence ID" value="HCON_00071750-00001"/>
    <property type="gene ID" value="HCON_00071750"/>
</dbReference>
<protein>
    <submittedName>
        <fullName evidence="2">Reverse transcriptase domain-containing protein</fullName>
    </submittedName>
</protein>
<dbReference type="OrthoDB" id="410104at2759"/>
<organism evidence="1 2">
    <name type="scientific">Haemonchus contortus</name>
    <name type="common">Barber pole worm</name>
    <dbReference type="NCBI Taxonomy" id="6289"/>
    <lineage>
        <taxon>Eukaryota</taxon>
        <taxon>Metazoa</taxon>
        <taxon>Ecdysozoa</taxon>
        <taxon>Nematoda</taxon>
        <taxon>Chromadorea</taxon>
        <taxon>Rhabditida</taxon>
        <taxon>Rhabditina</taxon>
        <taxon>Rhabditomorpha</taxon>
        <taxon>Strongyloidea</taxon>
        <taxon>Trichostrongylidae</taxon>
        <taxon>Haemonchus</taxon>
    </lineage>
</organism>
<dbReference type="AlphaFoldDB" id="A0A7I4Y986"/>
<evidence type="ECO:0000313" key="1">
    <source>
        <dbReference type="Proteomes" id="UP000025227"/>
    </source>
</evidence>
<reference evidence="2" key="1">
    <citation type="submission" date="2020-12" db="UniProtKB">
        <authorList>
            <consortium name="WormBaseParasite"/>
        </authorList>
    </citation>
    <scope>IDENTIFICATION</scope>
    <source>
        <strain evidence="2">MHco3</strain>
    </source>
</reference>
<accession>A0A7I4Y986</accession>
<dbReference type="PANTHER" id="PTHR47027">
    <property type="entry name" value="REVERSE TRANSCRIPTASE DOMAIN-CONTAINING PROTEIN"/>
    <property type="match status" value="1"/>
</dbReference>
<evidence type="ECO:0000313" key="2">
    <source>
        <dbReference type="WBParaSite" id="HCON_00071750-00001"/>
    </source>
</evidence>
<keyword evidence="1" id="KW-1185">Reference proteome</keyword>
<sequence>MLDAAFEEPPAILKSEVANAIRSKKKRTAPGNTFRAWATSEQSLILLKEAESVVFTGSSVRGLQESFRPCADQRRLKRSCASWSWSRLRPSARTVPFKHFNIHPAVRAKAEDSSWKGSATRRYDISKAFYGCVTLCDVVLDWEERGYSVNGKNVNNLRFANDIVLISSSTAEMEKMVNELNAVSRRIGLEMNMFKTQLMVNQWCDTGTVKLDGEALQRVESYVFVERELNMMNNITPEPNRRRRAAWAAFGSIREVTNQVSDPDLKASIFNASVLPAKCYATETWPDNETIVRAIRTSHHALERSFLKINRRQQWQQGLRSSDLRERSRLKDPLQYMAHLKHRWACHLLRRTDDRWSL</sequence>